<dbReference type="SUPFAM" id="SSF46785">
    <property type="entry name" value="Winged helix' DNA-binding domain"/>
    <property type="match status" value="1"/>
</dbReference>
<dbReference type="InterPro" id="IPR036390">
    <property type="entry name" value="WH_DNA-bd_sf"/>
</dbReference>
<dbReference type="Proteomes" id="UP001218895">
    <property type="component" value="Chromosome"/>
</dbReference>
<dbReference type="GeneID" id="79950663"/>
<dbReference type="Gene3D" id="1.10.10.10">
    <property type="entry name" value="Winged helix-like DNA-binding domain superfamily/Winged helix DNA-binding domain"/>
    <property type="match status" value="1"/>
</dbReference>
<dbReference type="CDD" id="cd00090">
    <property type="entry name" value="HTH_ARSR"/>
    <property type="match status" value="1"/>
</dbReference>
<dbReference type="RefSeq" id="WP_278099236.1">
    <property type="nucleotide sequence ID" value="NZ_CP091092.1"/>
</dbReference>
<keyword evidence="2" id="KW-1185">Reference proteome</keyword>
<organism evidence="1 2">
    <name type="scientific">Methanomicrobium antiquum</name>
    <dbReference type="NCBI Taxonomy" id="487686"/>
    <lineage>
        <taxon>Archaea</taxon>
        <taxon>Methanobacteriati</taxon>
        <taxon>Methanobacteriota</taxon>
        <taxon>Stenosarchaea group</taxon>
        <taxon>Methanomicrobia</taxon>
        <taxon>Methanomicrobiales</taxon>
        <taxon>Methanomicrobiaceae</taxon>
        <taxon>Methanomicrobium</taxon>
    </lineage>
</organism>
<dbReference type="KEGG" id="manq:L1994_09655"/>
<dbReference type="Pfam" id="PF13412">
    <property type="entry name" value="HTH_24"/>
    <property type="match status" value="1"/>
</dbReference>
<gene>
    <name evidence="1" type="ORF">L1994_09655</name>
</gene>
<name>A0AAF0JL94_9EURY</name>
<dbReference type="EMBL" id="CP091092">
    <property type="protein sequence ID" value="WFN36399.1"/>
    <property type="molecule type" value="Genomic_DNA"/>
</dbReference>
<accession>A0AAF0JL94</accession>
<dbReference type="AlphaFoldDB" id="A0AAF0JL94"/>
<proteinExistence type="predicted"/>
<evidence type="ECO:0000313" key="1">
    <source>
        <dbReference type="EMBL" id="WFN36399.1"/>
    </source>
</evidence>
<protein>
    <submittedName>
        <fullName evidence="1">Helix-turn-helix domain-containing protein</fullName>
    </submittedName>
</protein>
<evidence type="ECO:0000313" key="2">
    <source>
        <dbReference type="Proteomes" id="UP001218895"/>
    </source>
</evidence>
<dbReference type="InterPro" id="IPR011991">
    <property type="entry name" value="ArsR-like_HTH"/>
</dbReference>
<sequence>MITKYPGIRNTDLRDELNLSKSAVTWHIKKIDNAGILSVLKSGKSGHYYIKSGLESFIIENLPDEIKENLEFEKANLT</sequence>
<reference evidence="1" key="1">
    <citation type="submission" date="2022-01" db="EMBL/GenBank/DDBJ databases">
        <title>Complete genome of Methanomicrobium antiquum DSM 21220.</title>
        <authorList>
            <person name="Chen S.-C."/>
            <person name="You Y.-T."/>
            <person name="Zhou Y.-Z."/>
            <person name="Lai M.-C."/>
        </authorList>
    </citation>
    <scope>NUCLEOTIDE SEQUENCE</scope>
    <source>
        <strain evidence="1">DSM 21220</strain>
    </source>
</reference>
<dbReference type="InterPro" id="IPR036388">
    <property type="entry name" value="WH-like_DNA-bd_sf"/>
</dbReference>